<dbReference type="InterPro" id="IPR051906">
    <property type="entry name" value="TolC-like"/>
</dbReference>
<comment type="subcellular location">
    <subcellularLocation>
        <location evidence="1">Cell outer membrane</location>
    </subcellularLocation>
</comment>
<sequence length="403" mass="46483">MNIFLLCSVFCFLQSYGQTLRDYVNEAAQNNPKLKAIQYNYEANLEKVNEVGSLPNTKIGAGYFVSEPETRTGAQKIKLSASQSLPWFGTLKAKKDKEVLSSQVLKNDMEILRAKLSLDVKKRYYELYALKSKRKILEKQKQLLENYKEISISKVSNNKASAVDVLKINIAQNQLDNHIEILKGDILNTETSFNKILDRDGFDDLVIPHNLFIPDEEPTLSVDDVTYHPELLKYDVLSEILQAQQKINDKERLPGLSLGLDYVVVEERPNLDFSDNGKDIVMPMVSFSIPLLSKKFKSRNRQFELQQENYTQQRDAEQNKLEEILEKAINNRITSRINYTTQIKNIEQSKQAEDVALSVYQTGRLDFNELLEIQDMILEFEIKKIESIKDYFIQTAIINYLSN</sequence>
<gene>
    <name evidence="7" type="ORF">JJQ60_04325</name>
</gene>
<keyword evidence="3" id="KW-0812">Transmembrane</keyword>
<evidence type="ECO:0000313" key="7">
    <source>
        <dbReference type="EMBL" id="MBL0682730.1"/>
    </source>
</evidence>
<dbReference type="PANTHER" id="PTHR30026:SF20">
    <property type="entry name" value="OUTER MEMBRANE PROTEIN TOLC"/>
    <property type="match status" value="1"/>
</dbReference>
<dbReference type="SUPFAM" id="SSF56954">
    <property type="entry name" value="Outer membrane efflux proteins (OEP)"/>
    <property type="match status" value="1"/>
</dbReference>
<accession>A0A937A0E1</accession>
<keyword evidence="8" id="KW-1185">Reference proteome</keyword>
<evidence type="ECO:0000256" key="2">
    <source>
        <dbReference type="ARBA" id="ARBA00022452"/>
    </source>
</evidence>
<dbReference type="PANTHER" id="PTHR30026">
    <property type="entry name" value="OUTER MEMBRANE PROTEIN TOLC"/>
    <property type="match status" value="1"/>
</dbReference>
<keyword evidence="6" id="KW-0175">Coiled coil</keyword>
<evidence type="ECO:0000256" key="1">
    <source>
        <dbReference type="ARBA" id="ARBA00004442"/>
    </source>
</evidence>
<reference evidence="7" key="1">
    <citation type="submission" date="2021-01" db="EMBL/GenBank/DDBJ databases">
        <authorList>
            <person name="Zhong Y.L."/>
        </authorList>
    </citation>
    <scope>NUCLEOTIDE SEQUENCE</scope>
    <source>
        <strain evidence="7">KCTC 23302</strain>
    </source>
</reference>
<keyword evidence="2" id="KW-1134">Transmembrane beta strand</keyword>
<keyword evidence="4" id="KW-0472">Membrane</keyword>
<organism evidence="7 8">
    <name type="scientific">Aquimarina mytili</name>
    <dbReference type="NCBI Taxonomy" id="874423"/>
    <lineage>
        <taxon>Bacteria</taxon>
        <taxon>Pseudomonadati</taxon>
        <taxon>Bacteroidota</taxon>
        <taxon>Flavobacteriia</taxon>
        <taxon>Flavobacteriales</taxon>
        <taxon>Flavobacteriaceae</taxon>
        <taxon>Aquimarina</taxon>
    </lineage>
</organism>
<protein>
    <submittedName>
        <fullName evidence="7">TolC family protein</fullName>
    </submittedName>
</protein>
<feature type="coiled-coil region" evidence="6">
    <location>
        <begin position="300"/>
        <end position="327"/>
    </location>
</feature>
<evidence type="ECO:0000256" key="3">
    <source>
        <dbReference type="ARBA" id="ARBA00022692"/>
    </source>
</evidence>
<dbReference type="Gene3D" id="1.20.1600.10">
    <property type="entry name" value="Outer membrane efflux proteins (OEP)"/>
    <property type="match status" value="1"/>
</dbReference>
<dbReference type="RefSeq" id="WP_201916972.1">
    <property type="nucleotide sequence ID" value="NZ_BAABAX010000021.1"/>
</dbReference>
<name>A0A937A0E1_9FLAO</name>
<keyword evidence="5" id="KW-0998">Cell outer membrane</keyword>
<evidence type="ECO:0000256" key="4">
    <source>
        <dbReference type="ARBA" id="ARBA00023136"/>
    </source>
</evidence>
<dbReference type="GO" id="GO:0015562">
    <property type="term" value="F:efflux transmembrane transporter activity"/>
    <property type="evidence" value="ECO:0007669"/>
    <property type="project" value="InterPro"/>
</dbReference>
<evidence type="ECO:0000256" key="5">
    <source>
        <dbReference type="ARBA" id="ARBA00023237"/>
    </source>
</evidence>
<dbReference type="GO" id="GO:1990281">
    <property type="term" value="C:efflux pump complex"/>
    <property type="evidence" value="ECO:0007669"/>
    <property type="project" value="TreeGrafter"/>
</dbReference>
<evidence type="ECO:0000313" key="8">
    <source>
        <dbReference type="Proteomes" id="UP000651057"/>
    </source>
</evidence>
<dbReference type="GO" id="GO:0009279">
    <property type="term" value="C:cell outer membrane"/>
    <property type="evidence" value="ECO:0007669"/>
    <property type="project" value="UniProtKB-SubCell"/>
</dbReference>
<comment type="caution">
    <text evidence="7">The sequence shown here is derived from an EMBL/GenBank/DDBJ whole genome shotgun (WGS) entry which is preliminary data.</text>
</comment>
<dbReference type="EMBL" id="JAERQJ010000001">
    <property type="protein sequence ID" value="MBL0682730.1"/>
    <property type="molecule type" value="Genomic_DNA"/>
</dbReference>
<proteinExistence type="predicted"/>
<dbReference type="GO" id="GO:0015288">
    <property type="term" value="F:porin activity"/>
    <property type="evidence" value="ECO:0007669"/>
    <property type="project" value="TreeGrafter"/>
</dbReference>
<dbReference type="AlphaFoldDB" id="A0A937A0E1"/>
<evidence type="ECO:0000256" key="6">
    <source>
        <dbReference type="SAM" id="Coils"/>
    </source>
</evidence>
<dbReference type="Proteomes" id="UP000651057">
    <property type="component" value="Unassembled WGS sequence"/>
</dbReference>